<reference evidence="1 2" key="1">
    <citation type="submission" date="2023-11" db="EMBL/GenBank/DDBJ databases">
        <authorList>
            <person name="Bao R."/>
        </authorList>
    </citation>
    <scope>NUCLEOTIDE SEQUENCE [LARGE SCALE GENOMIC DNA]</scope>
    <source>
        <strain evidence="1 2">PJ23</strain>
    </source>
</reference>
<dbReference type="CDD" id="cd07505">
    <property type="entry name" value="HAD_BPGM-like"/>
    <property type="match status" value="1"/>
</dbReference>
<sequence length="205" mass="22121">MTPLAVAWDIDGTLLDSEPVHLAALVAVSQRYGLDLSGDPPDRFLGQHLGSVWTALKPSYPTSLTQEIWVQDILGEYSSRARDLVVIAEMLDAMHALHRLGVPQACVSNSERFIVDTNIDVLGIGDLIQFSISRDDVSAGKPDPEPYRQACLRFGLLPSQVIAVEDSDTGASSAMAAGLHLVRFHPERTTTVAEELLGRFAATAG</sequence>
<dbReference type="PRINTS" id="PR00413">
    <property type="entry name" value="HADHALOGNASE"/>
</dbReference>
<dbReference type="InterPro" id="IPR051806">
    <property type="entry name" value="HAD-like_SPP"/>
</dbReference>
<dbReference type="Proteomes" id="UP001274321">
    <property type="component" value="Unassembled WGS sequence"/>
</dbReference>
<organism evidence="1 2">
    <name type="scientific">Terrihabitans rhizophilus</name>
    <dbReference type="NCBI Taxonomy" id="3092662"/>
    <lineage>
        <taxon>Bacteria</taxon>
        <taxon>Pseudomonadati</taxon>
        <taxon>Pseudomonadota</taxon>
        <taxon>Alphaproteobacteria</taxon>
        <taxon>Hyphomicrobiales</taxon>
        <taxon>Terrihabitans</taxon>
    </lineage>
</organism>
<dbReference type="PANTHER" id="PTHR43481">
    <property type="entry name" value="FRUCTOSE-1-PHOSPHATE PHOSPHATASE"/>
    <property type="match status" value="1"/>
</dbReference>
<evidence type="ECO:0000313" key="2">
    <source>
        <dbReference type="Proteomes" id="UP001274321"/>
    </source>
</evidence>
<dbReference type="InterPro" id="IPR006439">
    <property type="entry name" value="HAD-SF_hydro_IA"/>
</dbReference>
<dbReference type="SFLD" id="SFLDS00003">
    <property type="entry name" value="Haloacid_Dehalogenase"/>
    <property type="match status" value="1"/>
</dbReference>
<proteinExistence type="predicted"/>
<dbReference type="PANTHER" id="PTHR43481:SF4">
    <property type="entry name" value="GLYCEROL-1-PHOSPHATE PHOSPHOHYDROLASE 1-RELATED"/>
    <property type="match status" value="1"/>
</dbReference>
<dbReference type="InterPro" id="IPR036412">
    <property type="entry name" value="HAD-like_sf"/>
</dbReference>
<dbReference type="Gene3D" id="1.10.150.240">
    <property type="entry name" value="Putative phosphatase, domain 2"/>
    <property type="match status" value="1"/>
</dbReference>
<protein>
    <submittedName>
        <fullName evidence="1">HAD family phosphatase</fullName>
    </submittedName>
</protein>
<dbReference type="RefSeq" id="WP_319844106.1">
    <property type="nucleotide sequence ID" value="NZ_JAXAFJ010000003.1"/>
</dbReference>
<dbReference type="InterPro" id="IPR023198">
    <property type="entry name" value="PGP-like_dom2"/>
</dbReference>
<gene>
    <name evidence="1" type="ORF">SCD90_07930</name>
</gene>
<dbReference type="EMBL" id="JAXAFJ010000003">
    <property type="protein sequence ID" value="MDX6805990.1"/>
    <property type="molecule type" value="Genomic_DNA"/>
</dbReference>
<accession>A0ABU4RQP0</accession>
<name>A0ABU4RQP0_9HYPH</name>
<comment type="caution">
    <text evidence="1">The sequence shown here is derived from an EMBL/GenBank/DDBJ whole genome shotgun (WGS) entry which is preliminary data.</text>
</comment>
<evidence type="ECO:0000313" key="1">
    <source>
        <dbReference type="EMBL" id="MDX6805990.1"/>
    </source>
</evidence>
<dbReference type="SFLD" id="SFLDG01129">
    <property type="entry name" value="C1.5:_HAD__Beta-PGM__Phosphata"/>
    <property type="match status" value="1"/>
</dbReference>
<dbReference type="NCBIfam" id="TIGR01509">
    <property type="entry name" value="HAD-SF-IA-v3"/>
    <property type="match status" value="1"/>
</dbReference>
<keyword evidence="2" id="KW-1185">Reference proteome</keyword>
<dbReference type="Pfam" id="PF13419">
    <property type="entry name" value="HAD_2"/>
    <property type="match status" value="1"/>
</dbReference>
<dbReference type="InterPro" id="IPR023214">
    <property type="entry name" value="HAD_sf"/>
</dbReference>
<dbReference type="SUPFAM" id="SSF56784">
    <property type="entry name" value="HAD-like"/>
    <property type="match status" value="1"/>
</dbReference>
<dbReference type="Gene3D" id="3.40.50.1000">
    <property type="entry name" value="HAD superfamily/HAD-like"/>
    <property type="match status" value="1"/>
</dbReference>
<dbReference type="InterPro" id="IPR041492">
    <property type="entry name" value="HAD_2"/>
</dbReference>